<dbReference type="AlphaFoldDB" id="A0A8S3DCK5"/>
<dbReference type="GO" id="GO:0030246">
    <property type="term" value="F:carbohydrate binding"/>
    <property type="evidence" value="ECO:0007669"/>
    <property type="project" value="InterPro"/>
</dbReference>
<evidence type="ECO:0000256" key="1">
    <source>
        <dbReference type="ARBA" id="ARBA00023157"/>
    </source>
</evidence>
<dbReference type="Proteomes" id="UP000676336">
    <property type="component" value="Unassembled WGS sequence"/>
</dbReference>
<gene>
    <name evidence="5" type="ORF">SMN809_LOCUS56583</name>
</gene>
<dbReference type="EMBL" id="CAJOBI010202874">
    <property type="protein sequence ID" value="CAF4996778.1"/>
    <property type="molecule type" value="Genomic_DNA"/>
</dbReference>
<dbReference type="PROSITE" id="PS00025">
    <property type="entry name" value="P_TREFOIL_1"/>
    <property type="match status" value="1"/>
</dbReference>
<proteinExistence type="predicted"/>
<dbReference type="InterPro" id="IPR017957">
    <property type="entry name" value="P_trefoil_CS"/>
</dbReference>
<dbReference type="GO" id="GO:0005975">
    <property type="term" value="P:carbohydrate metabolic process"/>
    <property type="evidence" value="ECO:0007669"/>
    <property type="project" value="InterPro"/>
</dbReference>
<keyword evidence="3" id="KW-0732">Signal</keyword>
<evidence type="ECO:0000313" key="5">
    <source>
        <dbReference type="EMBL" id="CAF4996778.1"/>
    </source>
</evidence>
<dbReference type="GO" id="GO:0003824">
    <property type="term" value="F:catalytic activity"/>
    <property type="evidence" value="ECO:0007669"/>
    <property type="project" value="InterPro"/>
</dbReference>
<dbReference type="SUPFAM" id="SSF74650">
    <property type="entry name" value="Galactose mutarotase-like"/>
    <property type="match status" value="1"/>
</dbReference>
<dbReference type="SMART" id="SM00018">
    <property type="entry name" value="PD"/>
    <property type="match status" value="1"/>
</dbReference>
<name>A0A8S3DCK5_9BILA</name>
<feature type="signal peptide" evidence="3">
    <location>
        <begin position="1"/>
        <end position="21"/>
    </location>
</feature>
<reference evidence="5" key="1">
    <citation type="submission" date="2021-02" db="EMBL/GenBank/DDBJ databases">
        <authorList>
            <person name="Nowell W R."/>
        </authorList>
    </citation>
    <scope>NUCLEOTIDE SEQUENCE</scope>
</reference>
<dbReference type="Gene3D" id="4.10.110.10">
    <property type="entry name" value="Spasmolytic Protein, domain 1"/>
    <property type="match status" value="1"/>
</dbReference>
<dbReference type="Gene3D" id="2.60.40.1760">
    <property type="entry name" value="glycosyl hydrolase (family 31)"/>
    <property type="match status" value="1"/>
</dbReference>
<feature type="chain" id="PRO_5035941089" description="P-type domain-containing protein" evidence="3">
    <location>
        <begin position="22"/>
        <end position="182"/>
    </location>
</feature>
<comment type="caution">
    <text evidence="5">The sequence shown here is derived from an EMBL/GenBank/DDBJ whole genome shotgun (WGS) entry which is preliminary data.</text>
</comment>
<feature type="domain" description="P-type" evidence="4">
    <location>
        <begin position="22"/>
        <end position="82"/>
    </location>
</feature>
<accession>A0A8S3DCK5</accession>
<evidence type="ECO:0000256" key="3">
    <source>
        <dbReference type="SAM" id="SignalP"/>
    </source>
</evidence>
<keyword evidence="1" id="KW-1015">Disulfide bond</keyword>
<sequence length="182" mass="21286">MAHLSIILIFSIIFLTSYSYCQQCEQSSDVARFDCYPESDASQDKCLARHCCWKAPLTKTNSTTKQPNTFIDVNIPYCYYPKDFGTYFVQKTDQTDFGQRIQLNKSDTAYMPHDITSLTVDLIYETEQRFRIRIYDSIYRRYEVPMKVPVIEKKVNTTDYEVKITEKPFSILVTRKSTGVIL</sequence>
<evidence type="ECO:0000313" key="6">
    <source>
        <dbReference type="Proteomes" id="UP000676336"/>
    </source>
</evidence>
<dbReference type="InterPro" id="IPR000519">
    <property type="entry name" value="P_trefoil_dom"/>
</dbReference>
<comment type="caution">
    <text evidence="2">Lacks conserved residue(s) required for the propagation of feature annotation.</text>
</comment>
<dbReference type="InterPro" id="IPR011013">
    <property type="entry name" value="Gal_mutarotase_sf_dom"/>
</dbReference>
<evidence type="ECO:0000256" key="2">
    <source>
        <dbReference type="PROSITE-ProRule" id="PRU00779"/>
    </source>
</evidence>
<organism evidence="5 6">
    <name type="scientific">Rotaria magnacalcarata</name>
    <dbReference type="NCBI Taxonomy" id="392030"/>
    <lineage>
        <taxon>Eukaryota</taxon>
        <taxon>Metazoa</taxon>
        <taxon>Spiralia</taxon>
        <taxon>Gnathifera</taxon>
        <taxon>Rotifera</taxon>
        <taxon>Eurotatoria</taxon>
        <taxon>Bdelloidea</taxon>
        <taxon>Philodinida</taxon>
        <taxon>Philodinidae</taxon>
        <taxon>Rotaria</taxon>
    </lineage>
</organism>
<evidence type="ECO:0000259" key="4">
    <source>
        <dbReference type="PROSITE" id="PS51448"/>
    </source>
</evidence>
<dbReference type="Pfam" id="PF00088">
    <property type="entry name" value="Trefoil"/>
    <property type="match status" value="1"/>
</dbReference>
<feature type="non-terminal residue" evidence="5">
    <location>
        <position position="182"/>
    </location>
</feature>
<protein>
    <recommendedName>
        <fullName evidence="4">P-type domain-containing protein</fullName>
    </recommendedName>
</protein>
<dbReference type="PROSITE" id="PS51448">
    <property type="entry name" value="P_TREFOIL_2"/>
    <property type="match status" value="1"/>
</dbReference>
<dbReference type="CDD" id="cd00111">
    <property type="entry name" value="Trefoil"/>
    <property type="match status" value="1"/>
</dbReference>
<dbReference type="SUPFAM" id="SSF57492">
    <property type="entry name" value="Trefoil"/>
    <property type="match status" value="1"/>
</dbReference>
<dbReference type="InterPro" id="IPR044913">
    <property type="entry name" value="P_trefoil_dom_sf"/>
</dbReference>